<organism evidence="2 3">
    <name type="scientific">Trichocoleus desertorum GB2-A4</name>
    <dbReference type="NCBI Taxonomy" id="2933944"/>
    <lineage>
        <taxon>Bacteria</taxon>
        <taxon>Bacillati</taxon>
        <taxon>Cyanobacteriota</taxon>
        <taxon>Cyanophyceae</taxon>
        <taxon>Leptolyngbyales</taxon>
        <taxon>Trichocoleusaceae</taxon>
        <taxon>Trichocoleus</taxon>
    </lineage>
</organism>
<accession>A0ABV0J4X6</accession>
<evidence type="ECO:0000313" key="2">
    <source>
        <dbReference type="EMBL" id="MEP0816795.1"/>
    </source>
</evidence>
<dbReference type="Proteomes" id="UP001464891">
    <property type="component" value="Unassembled WGS sequence"/>
</dbReference>
<dbReference type="SUPFAM" id="SSF51261">
    <property type="entry name" value="Duplicated hybrid motif"/>
    <property type="match status" value="1"/>
</dbReference>
<evidence type="ECO:0000313" key="3">
    <source>
        <dbReference type="Proteomes" id="UP001464891"/>
    </source>
</evidence>
<dbReference type="InterPro" id="IPR011055">
    <property type="entry name" value="Dup_hybrid_motif"/>
</dbReference>
<dbReference type="InterPro" id="IPR016047">
    <property type="entry name" value="M23ase_b-sheet_dom"/>
</dbReference>
<dbReference type="InterPro" id="IPR050570">
    <property type="entry name" value="Cell_wall_metabolism_enzyme"/>
</dbReference>
<gene>
    <name evidence="2" type="ORF">NC998_06775</name>
</gene>
<proteinExistence type="predicted"/>
<dbReference type="CDD" id="cd12797">
    <property type="entry name" value="M23_peptidase"/>
    <property type="match status" value="1"/>
</dbReference>
<feature type="domain" description="M23ase beta-sheet core" evidence="1">
    <location>
        <begin position="160"/>
        <end position="258"/>
    </location>
</feature>
<comment type="caution">
    <text evidence="2">The sequence shown here is derived from an EMBL/GenBank/DDBJ whole genome shotgun (WGS) entry which is preliminary data.</text>
</comment>
<dbReference type="Pfam" id="PF01551">
    <property type="entry name" value="Peptidase_M23"/>
    <property type="match status" value="1"/>
</dbReference>
<reference evidence="2 3" key="1">
    <citation type="submission" date="2022-04" db="EMBL/GenBank/DDBJ databases">
        <title>Positive selection, recombination, and allopatry shape intraspecific diversity of widespread and dominant cyanobacteria.</title>
        <authorList>
            <person name="Wei J."/>
            <person name="Shu W."/>
            <person name="Hu C."/>
        </authorList>
    </citation>
    <scope>NUCLEOTIDE SEQUENCE [LARGE SCALE GENOMIC DNA]</scope>
    <source>
        <strain evidence="2 3">GB2-A4</strain>
    </source>
</reference>
<dbReference type="Gene3D" id="2.70.70.10">
    <property type="entry name" value="Glucose Permease (Domain IIA)"/>
    <property type="match status" value="1"/>
</dbReference>
<keyword evidence="3" id="KW-1185">Reference proteome</keyword>
<name>A0ABV0J4X6_9CYAN</name>
<protein>
    <submittedName>
        <fullName evidence="2">M23 family metallopeptidase</fullName>
    </submittedName>
</protein>
<dbReference type="EMBL" id="JAMPKM010000003">
    <property type="protein sequence ID" value="MEP0816795.1"/>
    <property type="molecule type" value="Genomic_DNA"/>
</dbReference>
<sequence>MTPAQALQVQITPTAPQLGDTISVVVRQDNLEVSSSPRVTLGQQTFDTYLIGPNRFRALLPTTPLDKPGTLKIQVSGEGQVKNLAVQLRNRSFPTQSIWLPPGKDEDISDAEFNRVDAFKRLVTPQKFWRGPFVRPNQGEITTIYGIRRYYNGVFAKDYYHSGVDYAGATGSPVVAAAAGRVALVGRESQGFKINGNVVGVDHGQGVQTIYLHLSRINVKEGDMVRAGQVIGAVGSSGASTGPHLHWGLYVQGKAVDPVPWRYQGME</sequence>
<dbReference type="PANTHER" id="PTHR21666:SF290">
    <property type="entry name" value="PEPTIDASE M23 DOMAIN PROTEIN"/>
    <property type="match status" value="1"/>
</dbReference>
<dbReference type="PANTHER" id="PTHR21666">
    <property type="entry name" value="PEPTIDASE-RELATED"/>
    <property type="match status" value="1"/>
</dbReference>
<evidence type="ECO:0000259" key="1">
    <source>
        <dbReference type="Pfam" id="PF01551"/>
    </source>
</evidence>